<keyword evidence="3 5" id="KW-0493">Microtubule</keyword>
<dbReference type="GO" id="GO:0000922">
    <property type="term" value="C:spindle pole"/>
    <property type="evidence" value="ECO:0007669"/>
    <property type="project" value="InterPro"/>
</dbReference>
<dbReference type="Pfam" id="PF17681">
    <property type="entry name" value="GCP_N_terminal"/>
    <property type="match status" value="1"/>
</dbReference>
<evidence type="ECO:0000313" key="10">
    <source>
        <dbReference type="Proteomes" id="UP000439903"/>
    </source>
</evidence>
<proteinExistence type="inferred from homology"/>
<evidence type="ECO:0000256" key="2">
    <source>
        <dbReference type="ARBA" id="ARBA00022490"/>
    </source>
</evidence>
<dbReference type="GO" id="GO:0000278">
    <property type="term" value="P:mitotic cell cycle"/>
    <property type="evidence" value="ECO:0007669"/>
    <property type="project" value="TreeGrafter"/>
</dbReference>
<dbReference type="InterPro" id="IPR042241">
    <property type="entry name" value="GCP_C_sf"/>
</dbReference>
<evidence type="ECO:0000313" key="9">
    <source>
        <dbReference type="EMBL" id="KAF0511896.1"/>
    </source>
</evidence>
<keyword evidence="2 5" id="KW-0963">Cytoplasm</keyword>
<evidence type="ECO:0000256" key="3">
    <source>
        <dbReference type="ARBA" id="ARBA00022701"/>
    </source>
</evidence>
<dbReference type="InterPro" id="IPR040457">
    <property type="entry name" value="GCP_C"/>
</dbReference>
<evidence type="ECO:0000256" key="5">
    <source>
        <dbReference type="RuleBase" id="RU363050"/>
    </source>
</evidence>
<dbReference type="OrthoDB" id="66546at2759"/>
<dbReference type="PANTHER" id="PTHR19302:SF33">
    <property type="entry name" value="GAMMA-TUBULIN COMPLEX COMPONENT 5"/>
    <property type="match status" value="1"/>
</dbReference>
<dbReference type="AlphaFoldDB" id="A0A8H4ALZ3"/>
<feature type="region of interest" description="Disordered" evidence="6">
    <location>
        <begin position="782"/>
        <end position="813"/>
    </location>
</feature>
<organism evidence="9 10">
    <name type="scientific">Gigaspora margarita</name>
    <dbReference type="NCBI Taxonomy" id="4874"/>
    <lineage>
        <taxon>Eukaryota</taxon>
        <taxon>Fungi</taxon>
        <taxon>Fungi incertae sedis</taxon>
        <taxon>Mucoromycota</taxon>
        <taxon>Glomeromycotina</taxon>
        <taxon>Glomeromycetes</taxon>
        <taxon>Diversisporales</taxon>
        <taxon>Gigasporaceae</taxon>
        <taxon>Gigaspora</taxon>
    </lineage>
</organism>
<dbReference type="GO" id="GO:0005816">
    <property type="term" value="C:spindle pole body"/>
    <property type="evidence" value="ECO:0007669"/>
    <property type="project" value="UniProtKB-ARBA"/>
</dbReference>
<feature type="domain" description="Gamma tubulin complex component protein N-terminal" evidence="8">
    <location>
        <begin position="74"/>
        <end position="414"/>
    </location>
</feature>
<dbReference type="InterPro" id="IPR007259">
    <property type="entry name" value="GCP"/>
</dbReference>
<evidence type="ECO:0000256" key="1">
    <source>
        <dbReference type="ARBA" id="ARBA00010337"/>
    </source>
</evidence>
<keyword evidence="10" id="KW-1185">Reference proteome</keyword>
<dbReference type="GO" id="GO:0000930">
    <property type="term" value="C:gamma-tubulin complex"/>
    <property type="evidence" value="ECO:0007669"/>
    <property type="project" value="TreeGrafter"/>
</dbReference>
<evidence type="ECO:0000259" key="7">
    <source>
        <dbReference type="Pfam" id="PF04130"/>
    </source>
</evidence>
<evidence type="ECO:0000256" key="6">
    <source>
        <dbReference type="SAM" id="MobiDB-lite"/>
    </source>
</evidence>
<feature type="compositionally biased region" description="Acidic residues" evidence="6">
    <location>
        <begin position="791"/>
        <end position="807"/>
    </location>
</feature>
<dbReference type="PANTHER" id="PTHR19302">
    <property type="entry name" value="GAMMA TUBULIN COMPLEX PROTEIN"/>
    <property type="match status" value="1"/>
</dbReference>
<dbReference type="Gene3D" id="1.20.120.1900">
    <property type="entry name" value="Gamma-tubulin complex, C-terminal domain"/>
    <property type="match status" value="1"/>
</dbReference>
<dbReference type="GO" id="GO:0007020">
    <property type="term" value="P:microtubule nucleation"/>
    <property type="evidence" value="ECO:0007669"/>
    <property type="project" value="InterPro"/>
</dbReference>
<dbReference type="GO" id="GO:0051321">
    <property type="term" value="P:meiotic cell cycle"/>
    <property type="evidence" value="ECO:0007669"/>
    <property type="project" value="TreeGrafter"/>
</dbReference>
<dbReference type="GO" id="GO:0043015">
    <property type="term" value="F:gamma-tubulin binding"/>
    <property type="evidence" value="ECO:0007669"/>
    <property type="project" value="InterPro"/>
</dbReference>
<dbReference type="GO" id="GO:0031122">
    <property type="term" value="P:cytoplasmic microtubule organization"/>
    <property type="evidence" value="ECO:0007669"/>
    <property type="project" value="TreeGrafter"/>
</dbReference>
<name>A0A8H4ALZ3_GIGMA</name>
<evidence type="ECO:0000259" key="8">
    <source>
        <dbReference type="Pfam" id="PF17681"/>
    </source>
</evidence>
<comment type="subcellular location">
    <subcellularLocation>
        <location evidence="5">Cytoplasm</location>
        <location evidence="5">Cytoskeleton</location>
        <location evidence="5">Microtubule organizing center</location>
    </subcellularLocation>
</comment>
<comment type="similarity">
    <text evidence="1 5">Belongs to the TUBGCP family.</text>
</comment>
<dbReference type="InterPro" id="IPR041470">
    <property type="entry name" value="GCP_N"/>
</dbReference>
<protein>
    <recommendedName>
        <fullName evidence="5">Spindle pole body component</fullName>
    </recommendedName>
</protein>
<sequence length="870" mass="102599">MPDQDLNYEIVQELLSNQYWRSNYRNKSHLFDSKFDANDSCTFAPSLAKYRSQDERYLFYDPTRARYITELDAIREVLFMLSGRPSFLFCKDTSGKFRVQLNATLMHLTEGGFKTLLEYFCEYGNFLAKLRIVATRICTESRPTYGQTAQAFAASILKMIWKFDKLLADMESKYQINKSASQGSQDQDTYISLLQLRNQISIHLYEFKIIYDFFEKNLSHDFPKKLLDISDQDQLDASTHLYSSYEIAYKILSGLFNEVVHHQMSGNKNIFMMLGEHLDNSLVPYIRMIDEWICTGTLNDPENEFFLVRSQNIEHMSSQYWQEMFKIRETRVMIDNVESAQLLLLPFLEPLIGRILFCGKAQNLLMSLKTKKAKIGEYTPSIQYNPEEFVLDIKSLRLFVNDKIDHKMDEKHGNHSVDEMDYQLSKTVDYSNDEIEYKTDGDHSENKICKIPNLSDLSEIIDVFPNTISALFPLWKPSTGKAENVEMESKGINEMLVFQPFNERLKERFEGYIQPRYERIGQQLHDTLVEKCRLRKHLRSLAGIYFMQQGESMHLLCDVLFDRIDKKQMWYDTYILNDIFLNTVRKWKWLDGGLVSVWIDDIPGKKPNTTTVRVFEKIAIEYRIPWPINNIIQNKTLQYYKHIVVFLLQVKRAKYLLERLSFSHLNRDNEMTEKTTAMVLFYGVRIKLIWFLNTIWDYTMRNILLSETDNFYKKLDKVFDIDEMVSLHDHYIHAVYDRCLLSDKTIPIHKSILDVLDLTIQFSTLYTRYQGENISFYDHSRDDKSKKYEDTSDSDSDTFLTDDDDDEWNRQNTNEEPIIPAQVDYESFLEGLSRIDKEFNRHKEFISNSVQIIARVGGFWWFDALALALG</sequence>
<accession>A0A8H4ALZ3</accession>
<dbReference type="GO" id="GO:0005874">
    <property type="term" value="C:microtubule"/>
    <property type="evidence" value="ECO:0007669"/>
    <property type="project" value="UniProtKB-KW"/>
</dbReference>
<dbReference type="GO" id="GO:0051011">
    <property type="term" value="F:microtubule minus-end binding"/>
    <property type="evidence" value="ECO:0007669"/>
    <property type="project" value="TreeGrafter"/>
</dbReference>
<feature type="domain" description="Gamma tubulin complex component C-terminal" evidence="7">
    <location>
        <begin position="534"/>
        <end position="793"/>
    </location>
</feature>
<gene>
    <name evidence="9" type="ORF">F8M41_018158</name>
</gene>
<dbReference type="EMBL" id="WTPW01000432">
    <property type="protein sequence ID" value="KAF0511896.1"/>
    <property type="molecule type" value="Genomic_DNA"/>
</dbReference>
<reference evidence="9 10" key="1">
    <citation type="journal article" date="2019" name="Environ. Microbiol.">
        <title>At the nexus of three kingdoms: the genome of the mycorrhizal fungus Gigaspora margarita provides insights into plant, endobacterial and fungal interactions.</title>
        <authorList>
            <person name="Venice F."/>
            <person name="Ghignone S."/>
            <person name="Salvioli di Fossalunga A."/>
            <person name="Amselem J."/>
            <person name="Novero M."/>
            <person name="Xianan X."/>
            <person name="Sedzielewska Toro K."/>
            <person name="Morin E."/>
            <person name="Lipzen A."/>
            <person name="Grigoriev I.V."/>
            <person name="Henrissat B."/>
            <person name="Martin F.M."/>
            <person name="Bonfante P."/>
        </authorList>
    </citation>
    <scope>NUCLEOTIDE SEQUENCE [LARGE SCALE GENOMIC DNA]</scope>
    <source>
        <strain evidence="9 10">BEG34</strain>
    </source>
</reference>
<dbReference type="Pfam" id="PF04130">
    <property type="entry name" value="GCP_C_terminal"/>
    <property type="match status" value="1"/>
</dbReference>
<dbReference type="Proteomes" id="UP000439903">
    <property type="component" value="Unassembled WGS sequence"/>
</dbReference>
<dbReference type="GO" id="GO:0051225">
    <property type="term" value="P:spindle assembly"/>
    <property type="evidence" value="ECO:0007669"/>
    <property type="project" value="TreeGrafter"/>
</dbReference>
<evidence type="ECO:0000256" key="4">
    <source>
        <dbReference type="ARBA" id="ARBA00023212"/>
    </source>
</evidence>
<comment type="caution">
    <text evidence="9">The sequence shown here is derived from an EMBL/GenBank/DDBJ whole genome shotgun (WGS) entry which is preliminary data.</text>
</comment>
<keyword evidence="4 5" id="KW-0206">Cytoskeleton</keyword>